<evidence type="ECO:0000256" key="6">
    <source>
        <dbReference type="ARBA" id="ARBA00034344"/>
    </source>
</evidence>
<dbReference type="Pfam" id="PF13407">
    <property type="entry name" value="Peripla_BP_4"/>
    <property type="match status" value="1"/>
</dbReference>
<accession>A0AAW5JIY2</accession>
<evidence type="ECO:0000256" key="3">
    <source>
        <dbReference type="ARBA" id="ARBA00022723"/>
    </source>
</evidence>
<dbReference type="Gene3D" id="3.40.50.2300">
    <property type="match status" value="2"/>
</dbReference>
<dbReference type="InterPro" id="IPR044085">
    <property type="entry name" value="MglB-like_PBP1"/>
</dbReference>
<dbReference type="InterPro" id="IPR028082">
    <property type="entry name" value="Peripla_BP_I"/>
</dbReference>
<organism evidence="8 9">
    <name type="scientific">Intestinimonas massiliensis</name>
    <name type="common">ex Afouda et al. 2020</name>
    <dbReference type="NCBI Taxonomy" id="1673721"/>
    <lineage>
        <taxon>Bacteria</taxon>
        <taxon>Bacillati</taxon>
        <taxon>Bacillota</taxon>
        <taxon>Clostridia</taxon>
        <taxon>Eubacteriales</taxon>
        <taxon>Intestinimonas</taxon>
    </lineage>
</organism>
<evidence type="ECO:0000313" key="8">
    <source>
        <dbReference type="EMBL" id="MCQ4770016.1"/>
    </source>
</evidence>
<evidence type="ECO:0000256" key="1">
    <source>
        <dbReference type="ARBA" id="ARBA00004196"/>
    </source>
</evidence>
<keyword evidence="3" id="KW-0479">Metal-binding</keyword>
<comment type="subcellular location">
    <subcellularLocation>
        <location evidence="1">Cell envelope</location>
    </subcellularLocation>
</comment>
<dbReference type="AlphaFoldDB" id="A0AAW5JIY2"/>
<dbReference type="EMBL" id="JANFYS010000009">
    <property type="protein sequence ID" value="MCQ4770016.1"/>
    <property type="molecule type" value="Genomic_DNA"/>
</dbReference>
<protein>
    <recommendedName>
        <fullName evidence="6">D-galactose/methyl-galactoside binding periplasmic protein MglB</fullName>
    </recommendedName>
</protein>
<evidence type="ECO:0000256" key="2">
    <source>
        <dbReference type="ARBA" id="ARBA00007639"/>
    </source>
</evidence>
<keyword evidence="4" id="KW-0732">Signal</keyword>
<gene>
    <name evidence="8" type="ORF">NE579_05995</name>
</gene>
<dbReference type="RefSeq" id="WP_256303566.1">
    <property type="nucleotide sequence ID" value="NZ_JANFYS010000009.1"/>
</dbReference>
<dbReference type="PANTHER" id="PTHR46847">
    <property type="entry name" value="D-ALLOSE-BINDING PERIPLASMIC PROTEIN-RELATED"/>
    <property type="match status" value="1"/>
</dbReference>
<feature type="domain" description="Periplasmic binding protein" evidence="7">
    <location>
        <begin position="42"/>
        <end position="322"/>
    </location>
</feature>
<proteinExistence type="inferred from homology"/>
<sequence>MEYRVWRRRTAGLLLLALLLLALLLLAGCSGSSREGPVTVRIGVALYQQDDTFISTVVQHLEQFAREEEQARDIKLNLNVADGRGSQSAQNEQVDRFLSQGYDVICVNIVDRTAAAVIIDKAQAAGVPVLFFNREPVEEDLARWEGAYYVGSDGAQSGQLQGGIVLDAWRADPAGLDRSGDGVLQYVMLEGEPGHQDALLRTEYSVKTLTQAGVATEKLANDTANWQRGQAAARMQLWLEEFGGQIEAVFANNDDMALGAIDACLDAGLTADELPFIVGVDATPPALDAMEEGALKGTVQNDAAGQARALVELACALACGEKPEGAVELTDGKYVWLSYATVTQDNLADFRSP</sequence>
<evidence type="ECO:0000256" key="4">
    <source>
        <dbReference type="ARBA" id="ARBA00022729"/>
    </source>
</evidence>
<dbReference type="InterPro" id="IPR025997">
    <property type="entry name" value="SBP_2_dom"/>
</dbReference>
<comment type="caution">
    <text evidence="8">The sequence shown here is derived from an EMBL/GenBank/DDBJ whole genome shotgun (WGS) entry which is preliminary data.</text>
</comment>
<dbReference type="Proteomes" id="UP001204562">
    <property type="component" value="Unassembled WGS sequence"/>
</dbReference>
<reference evidence="8" key="1">
    <citation type="submission" date="2022-06" db="EMBL/GenBank/DDBJ databases">
        <title>Isolation of gut microbiota from human fecal samples.</title>
        <authorList>
            <person name="Pamer E.G."/>
            <person name="Barat B."/>
            <person name="Waligurski E."/>
            <person name="Medina S."/>
            <person name="Paddock L."/>
            <person name="Mostad J."/>
        </authorList>
    </citation>
    <scope>NUCLEOTIDE SEQUENCE</scope>
    <source>
        <strain evidence="8">DFI.9.91</strain>
    </source>
</reference>
<dbReference type="GO" id="GO:0046872">
    <property type="term" value="F:metal ion binding"/>
    <property type="evidence" value="ECO:0007669"/>
    <property type="project" value="UniProtKB-KW"/>
</dbReference>
<comment type="subunit">
    <text evidence="5">The ABC transporter complex is composed of one ATP-binding protein (MglA), two transmembrane proteins (MglC) and a solute-binding protein (MglB).</text>
</comment>
<comment type="similarity">
    <text evidence="2">Belongs to the bacterial solute-binding protein 2 family.</text>
</comment>
<evidence type="ECO:0000313" key="9">
    <source>
        <dbReference type="Proteomes" id="UP001204562"/>
    </source>
</evidence>
<evidence type="ECO:0000259" key="7">
    <source>
        <dbReference type="Pfam" id="PF13407"/>
    </source>
</evidence>
<dbReference type="PANTHER" id="PTHR46847:SF1">
    <property type="entry name" value="D-ALLOSE-BINDING PERIPLASMIC PROTEIN-RELATED"/>
    <property type="match status" value="1"/>
</dbReference>
<dbReference type="GO" id="GO:0030246">
    <property type="term" value="F:carbohydrate binding"/>
    <property type="evidence" value="ECO:0007669"/>
    <property type="project" value="InterPro"/>
</dbReference>
<evidence type="ECO:0000256" key="5">
    <source>
        <dbReference type="ARBA" id="ARBA00034323"/>
    </source>
</evidence>
<dbReference type="CDD" id="cd01539">
    <property type="entry name" value="PBP1_GGBP"/>
    <property type="match status" value="1"/>
</dbReference>
<dbReference type="PROSITE" id="PS51257">
    <property type="entry name" value="PROKAR_LIPOPROTEIN"/>
    <property type="match status" value="1"/>
</dbReference>
<dbReference type="SUPFAM" id="SSF53822">
    <property type="entry name" value="Periplasmic binding protein-like I"/>
    <property type="match status" value="1"/>
</dbReference>
<name>A0AAW5JIY2_9FIRM</name>
<dbReference type="GO" id="GO:0030313">
    <property type="term" value="C:cell envelope"/>
    <property type="evidence" value="ECO:0007669"/>
    <property type="project" value="UniProtKB-SubCell"/>
</dbReference>